<proteinExistence type="predicted"/>
<dbReference type="GO" id="GO:0005524">
    <property type="term" value="F:ATP binding"/>
    <property type="evidence" value="ECO:0007669"/>
    <property type="project" value="UniProtKB-KW"/>
</dbReference>
<dbReference type="SUPFAM" id="SSF52540">
    <property type="entry name" value="P-loop containing nucleoside triphosphate hydrolases"/>
    <property type="match status" value="1"/>
</dbReference>
<dbReference type="EMBL" id="VAFL01000008">
    <property type="protein sequence ID" value="TKW66242.1"/>
    <property type="molecule type" value="Genomic_DNA"/>
</dbReference>
<dbReference type="Proteomes" id="UP000315344">
    <property type="component" value="Unassembled WGS sequence"/>
</dbReference>
<dbReference type="InterPro" id="IPR027417">
    <property type="entry name" value="P-loop_NTPase"/>
</dbReference>
<evidence type="ECO:0000313" key="3">
    <source>
        <dbReference type="Proteomes" id="UP000315344"/>
    </source>
</evidence>
<name>A0A533I8V9_PARDE</name>
<keyword evidence="2" id="KW-0547">Nucleotide-binding</keyword>
<dbReference type="AlphaFoldDB" id="A0A533I8V9"/>
<protein>
    <submittedName>
        <fullName evidence="2">ATP-binding protein</fullName>
    </submittedName>
</protein>
<feature type="domain" description="ORC1/DEAH AAA+ ATPase" evidence="1">
    <location>
        <begin position="31"/>
        <end position="167"/>
    </location>
</feature>
<dbReference type="Pfam" id="PF13401">
    <property type="entry name" value="AAA_22"/>
    <property type="match status" value="1"/>
</dbReference>
<dbReference type="InterPro" id="IPR049945">
    <property type="entry name" value="AAA_22"/>
</dbReference>
<dbReference type="PANTHER" id="PTHR35894:SF1">
    <property type="entry name" value="PHOSPHORIBULOKINASE _ URIDINE KINASE FAMILY"/>
    <property type="match status" value="1"/>
</dbReference>
<comment type="caution">
    <text evidence="2">The sequence shown here is derived from an EMBL/GenBank/DDBJ whole genome shotgun (WGS) entry which is preliminary data.</text>
</comment>
<dbReference type="Gene3D" id="3.40.50.300">
    <property type="entry name" value="P-loop containing nucleotide triphosphate hydrolases"/>
    <property type="match status" value="1"/>
</dbReference>
<keyword evidence="2" id="KW-0067">ATP-binding</keyword>
<organism evidence="2 3">
    <name type="scientific">Paracoccus denitrificans</name>
    <dbReference type="NCBI Taxonomy" id="266"/>
    <lineage>
        <taxon>Bacteria</taxon>
        <taxon>Pseudomonadati</taxon>
        <taxon>Pseudomonadota</taxon>
        <taxon>Alphaproteobacteria</taxon>
        <taxon>Rhodobacterales</taxon>
        <taxon>Paracoccaceae</taxon>
        <taxon>Paracoccus</taxon>
    </lineage>
</organism>
<sequence length="292" mass="32961">MSRADDLDVLLNAAVDDYDAGRLSGAHSEGSGLVVVGESGSGKTTEINQALIRLKQTRASLESGIETKFVQIALDGETTWKALGIQVLNELGYEMSAKRTEHEIWARIRIQLQGQGIWLLHIDECQHMFQTLGEKETRKVINALKTFMKHRQWPVVIILSGIPELLDKVNLDPQFRNLMSPVAMRPLNPLSDDLDELDTAFYQMAESIGADIEDIRDEDTYRRMAYGHQNMYGRVFRFMVDVLATLPDGSNRVNRLHMAQRYAAKTGCLPGQNVFERDDYEKCNVAQLMAES</sequence>
<reference evidence="2 3" key="1">
    <citation type="journal article" date="2017" name="Nat. Commun.">
        <title>In situ click chemistry generation of cyclooxygenase-2 inhibitors.</title>
        <authorList>
            <person name="Bhardwaj A."/>
            <person name="Kaur J."/>
            <person name="Wuest M."/>
            <person name="Wuest F."/>
        </authorList>
    </citation>
    <scope>NUCLEOTIDE SEQUENCE [LARGE SCALE GENOMIC DNA]</scope>
    <source>
        <strain evidence="2">S2_012_000_R3_94</strain>
    </source>
</reference>
<accession>A0A533I8V9</accession>
<evidence type="ECO:0000259" key="1">
    <source>
        <dbReference type="Pfam" id="PF13401"/>
    </source>
</evidence>
<evidence type="ECO:0000313" key="2">
    <source>
        <dbReference type="EMBL" id="TKW66242.1"/>
    </source>
</evidence>
<dbReference type="GO" id="GO:0016887">
    <property type="term" value="F:ATP hydrolysis activity"/>
    <property type="evidence" value="ECO:0007669"/>
    <property type="project" value="InterPro"/>
</dbReference>
<gene>
    <name evidence="2" type="ORF">DI616_12255</name>
</gene>
<dbReference type="InterPro" id="IPR052026">
    <property type="entry name" value="ExeA_AAA_ATPase_DNA-bind"/>
</dbReference>
<dbReference type="PANTHER" id="PTHR35894">
    <property type="entry name" value="GENERAL SECRETION PATHWAY PROTEIN A-RELATED"/>
    <property type="match status" value="1"/>
</dbReference>